<evidence type="ECO:0000313" key="1">
    <source>
        <dbReference type="EMBL" id="GIU49080.1"/>
    </source>
</evidence>
<evidence type="ECO:0000313" key="2">
    <source>
        <dbReference type="Proteomes" id="UP000887104"/>
    </source>
</evidence>
<gene>
    <name evidence="1" type="ORF">TUM4438_31940</name>
</gene>
<keyword evidence="2" id="KW-1185">Reference proteome</keyword>
<organism evidence="1 2">
    <name type="scientific">Shewanella sairae</name>
    <dbReference type="NCBI Taxonomy" id="190310"/>
    <lineage>
        <taxon>Bacteria</taxon>
        <taxon>Pseudomonadati</taxon>
        <taxon>Pseudomonadota</taxon>
        <taxon>Gammaproteobacteria</taxon>
        <taxon>Alteromonadales</taxon>
        <taxon>Shewanellaceae</taxon>
        <taxon>Shewanella</taxon>
    </lineage>
</organism>
<accession>A0ABQ4PM42</accession>
<proteinExistence type="predicted"/>
<sequence>MSKKLGAYHCELPFQGEISKKILFERETWMPNWLFNREVIGNRRAAKDGFTATHRSSDM</sequence>
<dbReference type="EMBL" id="BPEY01000064">
    <property type="protein sequence ID" value="GIU49080.1"/>
    <property type="molecule type" value="Genomic_DNA"/>
</dbReference>
<protein>
    <submittedName>
        <fullName evidence="1">Uncharacterized protein</fullName>
    </submittedName>
</protein>
<reference evidence="1" key="1">
    <citation type="submission" date="2021-05" db="EMBL/GenBank/DDBJ databases">
        <title>Molecular characterization for Shewanella algae harboring chromosomal blaOXA-55-like strains isolated from clinical and environment sample.</title>
        <authorList>
            <person name="Ohama Y."/>
            <person name="Aoki K."/>
            <person name="Harada S."/>
            <person name="Moriya K."/>
            <person name="Ishii Y."/>
            <person name="Tateda K."/>
        </authorList>
    </citation>
    <scope>NUCLEOTIDE SEQUENCE</scope>
    <source>
        <strain evidence="1">JCM 11563</strain>
    </source>
</reference>
<name>A0ABQ4PM42_9GAMM</name>
<comment type="caution">
    <text evidence="1">The sequence shown here is derived from an EMBL/GenBank/DDBJ whole genome shotgun (WGS) entry which is preliminary data.</text>
</comment>
<dbReference type="Proteomes" id="UP000887104">
    <property type="component" value="Unassembled WGS sequence"/>
</dbReference>